<evidence type="ECO:0000256" key="1">
    <source>
        <dbReference type="SAM" id="MobiDB-lite"/>
    </source>
</evidence>
<keyword evidence="2" id="KW-0732">Signal</keyword>
<evidence type="ECO:0000313" key="4">
    <source>
        <dbReference type="Proteomes" id="UP000717995"/>
    </source>
</evidence>
<evidence type="ECO:0000313" key="3">
    <source>
        <dbReference type="EMBL" id="MBM7061748.1"/>
    </source>
</evidence>
<evidence type="ECO:0008006" key="5">
    <source>
        <dbReference type="Google" id="ProtNLM"/>
    </source>
</evidence>
<sequence>MLSAALLLVLAGCAGSPPASEAPVSARTWQQVDLDIVAASRAAITPAQQSAHEAMNQWMDLVYQRTDSAFIPWFSSYWTRQWLGMKVAWYKLSAEGEKDPTVNRLAIYLQEEYQDRVLQPVAKTTDPDAIMAQTTQFYVGLLGARLDEIAPRYGVSAEQFDQRLKDIPAIAVGASAEQRASLYQLLHADPLERLPAYAALIERISATPGGAGDWSTDVGISSVAKQTSEELVDELTTSGAASAVGSVLGRVAGTVLSLGVAVVSAITRENSRPAMEAHLRKNLNAAFDEEWLGLMRNPDSGVLAGVYHISGQIEGSLGGGTAPLPELDELPALEPPAQP</sequence>
<organism evidence="3 4">
    <name type="scientific">Zestomonas insulae</name>
    <dbReference type="NCBI Taxonomy" id="2809017"/>
    <lineage>
        <taxon>Bacteria</taxon>
        <taxon>Pseudomonadati</taxon>
        <taxon>Pseudomonadota</taxon>
        <taxon>Gammaproteobacteria</taxon>
        <taxon>Pseudomonadales</taxon>
        <taxon>Pseudomonadaceae</taxon>
        <taxon>Zestomonas</taxon>
    </lineage>
</organism>
<comment type="caution">
    <text evidence="3">The sequence shown here is derived from an EMBL/GenBank/DDBJ whole genome shotgun (WGS) entry which is preliminary data.</text>
</comment>
<evidence type="ECO:0000256" key="2">
    <source>
        <dbReference type="SAM" id="SignalP"/>
    </source>
</evidence>
<dbReference type="Proteomes" id="UP000717995">
    <property type="component" value="Unassembled WGS sequence"/>
</dbReference>
<accession>A0ABS2IHV0</accession>
<protein>
    <recommendedName>
        <fullName evidence="5">Lipoprotein</fullName>
    </recommendedName>
</protein>
<gene>
    <name evidence="3" type="ORF">JQX08_13630</name>
</gene>
<feature type="region of interest" description="Disordered" evidence="1">
    <location>
        <begin position="318"/>
        <end position="339"/>
    </location>
</feature>
<feature type="signal peptide" evidence="2">
    <location>
        <begin position="1"/>
        <end position="21"/>
    </location>
</feature>
<proteinExistence type="predicted"/>
<name>A0ABS2IHV0_9GAMM</name>
<dbReference type="EMBL" id="JAFEUP010000003">
    <property type="protein sequence ID" value="MBM7061748.1"/>
    <property type="molecule type" value="Genomic_DNA"/>
</dbReference>
<keyword evidence="4" id="KW-1185">Reference proteome</keyword>
<reference evidence="3 4" key="1">
    <citation type="submission" date="2021-02" db="EMBL/GenBank/DDBJ databases">
        <authorList>
            <person name="Lee D.-H."/>
        </authorList>
    </citation>
    <scope>NUCLEOTIDE SEQUENCE [LARGE SCALE GENOMIC DNA]</scope>
    <source>
        <strain evidence="3 4">UL073</strain>
    </source>
</reference>
<feature type="chain" id="PRO_5047014896" description="Lipoprotein" evidence="2">
    <location>
        <begin position="22"/>
        <end position="339"/>
    </location>
</feature>